<organism evidence="2 3">
    <name type="scientific">Rubus argutus</name>
    <name type="common">Southern blackberry</name>
    <dbReference type="NCBI Taxonomy" id="59490"/>
    <lineage>
        <taxon>Eukaryota</taxon>
        <taxon>Viridiplantae</taxon>
        <taxon>Streptophyta</taxon>
        <taxon>Embryophyta</taxon>
        <taxon>Tracheophyta</taxon>
        <taxon>Spermatophyta</taxon>
        <taxon>Magnoliopsida</taxon>
        <taxon>eudicotyledons</taxon>
        <taxon>Gunneridae</taxon>
        <taxon>Pentapetalae</taxon>
        <taxon>rosids</taxon>
        <taxon>fabids</taxon>
        <taxon>Rosales</taxon>
        <taxon>Rosaceae</taxon>
        <taxon>Rosoideae</taxon>
        <taxon>Rosoideae incertae sedis</taxon>
        <taxon>Rubus</taxon>
    </lineage>
</organism>
<name>A0AAW1Y4K7_RUBAR</name>
<proteinExistence type="predicted"/>
<feature type="compositionally biased region" description="Polar residues" evidence="1">
    <location>
        <begin position="58"/>
        <end position="68"/>
    </location>
</feature>
<evidence type="ECO:0000256" key="1">
    <source>
        <dbReference type="SAM" id="MobiDB-lite"/>
    </source>
</evidence>
<keyword evidence="3" id="KW-1185">Reference proteome</keyword>
<dbReference type="AlphaFoldDB" id="A0AAW1Y4K7"/>
<feature type="region of interest" description="Disordered" evidence="1">
    <location>
        <begin position="23"/>
        <end position="68"/>
    </location>
</feature>
<dbReference type="EMBL" id="JBEDUW010000002">
    <property type="protein sequence ID" value="KAK9943728.1"/>
    <property type="molecule type" value="Genomic_DNA"/>
</dbReference>
<sequence length="68" mass="7671">MMIRTAAVVNRWRETARHARQQLRRRRREGSAVSLSGSDAGNWAGRHRGGRDGLEEQMASQRLETPAA</sequence>
<reference evidence="2 3" key="1">
    <citation type="journal article" date="2023" name="G3 (Bethesda)">
        <title>A chromosome-length genome assembly and annotation of blackberry (Rubus argutus, cv. 'Hillquist').</title>
        <authorList>
            <person name="Bruna T."/>
            <person name="Aryal R."/>
            <person name="Dudchenko O."/>
            <person name="Sargent D.J."/>
            <person name="Mead D."/>
            <person name="Buti M."/>
            <person name="Cavallini A."/>
            <person name="Hytonen T."/>
            <person name="Andres J."/>
            <person name="Pham M."/>
            <person name="Weisz D."/>
            <person name="Mascagni F."/>
            <person name="Usai G."/>
            <person name="Natali L."/>
            <person name="Bassil N."/>
            <person name="Fernandez G.E."/>
            <person name="Lomsadze A."/>
            <person name="Armour M."/>
            <person name="Olukolu B."/>
            <person name="Poorten T."/>
            <person name="Britton C."/>
            <person name="Davik J."/>
            <person name="Ashrafi H."/>
            <person name="Aiden E.L."/>
            <person name="Borodovsky M."/>
            <person name="Worthington M."/>
        </authorList>
    </citation>
    <scope>NUCLEOTIDE SEQUENCE [LARGE SCALE GENOMIC DNA]</scope>
    <source>
        <strain evidence="2">PI 553951</strain>
    </source>
</reference>
<evidence type="ECO:0000313" key="3">
    <source>
        <dbReference type="Proteomes" id="UP001457282"/>
    </source>
</evidence>
<comment type="caution">
    <text evidence="2">The sequence shown here is derived from an EMBL/GenBank/DDBJ whole genome shotgun (WGS) entry which is preliminary data.</text>
</comment>
<evidence type="ECO:0000313" key="2">
    <source>
        <dbReference type="EMBL" id="KAK9943728.1"/>
    </source>
</evidence>
<accession>A0AAW1Y4K7</accession>
<gene>
    <name evidence="2" type="ORF">M0R45_009329</name>
</gene>
<dbReference type="Proteomes" id="UP001457282">
    <property type="component" value="Unassembled WGS sequence"/>
</dbReference>
<protein>
    <submittedName>
        <fullName evidence="2">Uncharacterized protein</fullName>
    </submittedName>
</protein>